<accession>A0ABM9NLL4</accession>
<protein>
    <recommendedName>
        <fullName evidence="4">UrcA family protein</fullName>
    </recommendedName>
</protein>
<evidence type="ECO:0000256" key="1">
    <source>
        <dbReference type="SAM" id="SignalP"/>
    </source>
</evidence>
<dbReference type="EMBL" id="OZ026884">
    <property type="protein sequence ID" value="CAL1241522.1"/>
    <property type="molecule type" value="Genomic_DNA"/>
</dbReference>
<reference evidence="2 3" key="1">
    <citation type="submission" date="2024-04" db="EMBL/GenBank/DDBJ databases">
        <authorList>
            <person name="Cremers G."/>
        </authorList>
    </citation>
    <scope>NUCLEOTIDE SEQUENCE [LARGE SCALE GENOMIC DNA]</scope>
    <source>
        <strain evidence="2">MeCH1-AG</strain>
    </source>
</reference>
<proteinExistence type="predicted"/>
<gene>
    <name evidence="2" type="ORF">MECH1_V1_2746</name>
</gene>
<keyword evidence="1" id="KW-0732">Signal</keyword>
<keyword evidence="3" id="KW-1185">Reference proteome</keyword>
<evidence type="ECO:0008006" key="4">
    <source>
        <dbReference type="Google" id="ProtNLM"/>
    </source>
</evidence>
<evidence type="ECO:0000313" key="2">
    <source>
        <dbReference type="EMBL" id="CAL1241522.1"/>
    </source>
</evidence>
<feature type="signal peptide" evidence="1">
    <location>
        <begin position="1"/>
        <end position="30"/>
    </location>
</feature>
<name>A0ABM9NLL4_9GAMM</name>
<evidence type="ECO:0000313" key="3">
    <source>
        <dbReference type="Proteomes" id="UP001497493"/>
    </source>
</evidence>
<dbReference type="Proteomes" id="UP001497493">
    <property type="component" value="Chromosome"/>
</dbReference>
<organism evidence="2 3">
    <name type="scientific">Candidatus Methylocalor cossyra</name>
    <dbReference type="NCBI Taxonomy" id="3108543"/>
    <lineage>
        <taxon>Bacteria</taxon>
        <taxon>Pseudomonadati</taxon>
        <taxon>Pseudomonadota</taxon>
        <taxon>Gammaproteobacteria</taxon>
        <taxon>Methylococcales</taxon>
        <taxon>Methylococcaceae</taxon>
        <taxon>Candidatus Methylocalor</taxon>
    </lineage>
</organism>
<sequence>MTPYSEAMTTKFLAPITFLGLAAALGPVHAEEGNWEPSTLSQATQDRVHAALSAYQRCVDGETRAHLNDRADSRRVTEAILRACEDPLTAIKTAFDAEHVPAALSERYLRSKRSLAAQQILRLVMANQAVRAADPQR</sequence>
<feature type="chain" id="PRO_5046890030" description="UrcA family protein" evidence="1">
    <location>
        <begin position="31"/>
        <end position="137"/>
    </location>
</feature>